<evidence type="ECO:0000256" key="1">
    <source>
        <dbReference type="SAM" id="MobiDB-lite"/>
    </source>
</evidence>
<evidence type="ECO:0000313" key="2">
    <source>
        <dbReference type="EMBL" id="KAJ7016447.1"/>
    </source>
</evidence>
<feature type="compositionally biased region" description="Acidic residues" evidence="1">
    <location>
        <begin position="438"/>
        <end position="455"/>
    </location>
</feature>
<feature type="compositionally biased region" description="Basic and acidic residues" evidence="1">
    <location>
        <begin position="1084"/>
        <end position="1094"/>
    </location>
</feature>
<dbReference type="AlphaFoldDB" id="A0AAD6WL69"/>
<dbReference type="EMBL" id="JARJCM010000507">
    <property type="protein sequence ID" value="KAJ7016447.1"/>
    <property type="molecule type" value="Genomic_DNA"/>
</dbReference>
<feature type="compositionally biased region" description="Low complexity" evidence="1">
    <location>
        <begin position="458"/>
        <end position="479"/>
    </location>
</feature>
<feature type="compositionally biased region" description="Acidic residues" evidence="1">
    <location>
        <begin position="361"/>
        <end position="380"/>
    </location>
</feature>
<comment type="caution">
    <text evidence="2">The sequence shown here is derived from an EMBL/GenBank/DDBJ whole genome shotgun (WGS) entry which is preliminary data.</text>
</comment>
<feature type="compositionally biased region" description="Acidic residues" evidence="1">
    <location>
        <begin position="493"/>
        <end position="510"/>
    </location>
</feature>
<feature type="region of interest" description="Disordered" evidence="1">
    <location>
        <begin position="892"/>
        <end position="1114"/>
    </location>
</feature>
<name>A0AAD6WL69_9AGAR</name>
<feature type="compositionally biased region" description="Pro residues" evidence="1">
    <location>
        <begin position="1098"/>
        <end position="1108"/>
    </location>
</feature>
<dbReference type="Proteomes" id="UP001218188">
    <property type="component" value="Unassembled WGS sequence"/>
</dbReference>
<feature type="compositionally biased region" description="Basic and acidic residues" evidence="1">
    <location>
        <begin position="347"/>
        <end position="360"/>
    </location>
</feature>
<accession>A0AAD6WL69</accession>
<reference evidence="2" key="1">
    <citation type="submission" date="2023-03" db="EMBL/GenBank/DDBJ databases">
        <title>Massive genome expansion in bonnet fungi (Mycena s.s.) driven by repeated elements and novel gene families across ecological guilds.</title>
        <authorList>
            <consortium name="Lawrence Berkeley National Laboratory"/>
            <person name="Harder C.B."/>
            <person name="Miyauchi S."/>
            <person name="Viragh M."/>
            <person name="Kuo A."/>
            <person name="Thoen E."/>
            <person name="Andreopoulos B."/>
            <person name="Lu D."/>
            <person name="Skrede I."/>
            <person name="Drula E."/>
            <person name="Henrissat B."/>
            <person name="Morin E."/>
            <person name="Kohler A."/>
            <person name="Barry K."/>
            <person name="LaButti K."/>
            <person name="Morin E."/>
            <person name="Salamov A."/>
            <person name="Lipzen A."/>
            <person name="Mereny Z."/>
            <person name="Hegedus B."/>
            <person name="Baldrian P."/>
            <person name="Stursova M."/>
            <person name="Weitz H."/>
            <person name="Taylor A."/>
            <person name="Grigoriev I.V."/>
            <person name="Nagy L.G."/>
            <person name="Martin F."/>
            <person name="Kauserud H."/>
        </authorList>
    </citation>
    <scope>NUCLEOTIDE SEQUENCE</scope>
    <source>
        <strain evidence="2">CBHHK200</strain>
    </source>
</reference>
<feature type="compositionally biased region" description="Low complexity" evidence="1">
    <location>
        <begin position="183"/>
        <end position="292"/>
    </location>
</feature>
<protein>
    <submittedName>
        <fullName evidence="2">Uncharacterized protein</fullName>
    </submittedName>
</protein>
<feature type="compositionally biased region" description="Basic residues" evidence="1">
    <location>
        <begin position="904"/>
        <end position="913"/>
    </location>
</feature>
<feature type="compositionally biased region" description="Low complexity" evidence="1">
    <location>
        <begin position="1043"/>
        <end position="1053"/>
    </location>
</feature>
<feature type="compositionally biased region" description="Basic and acidic residues" evidence="1">
    <location>
        <begin position="1054"/>
        <end position="1063"/>
    </location>
</feature>
<organism evidence="2 3">
    <name type="scientific">Mycena alexandri</name>
    <dbReference type="NCBI Taxonomy" id="1745969"/>
    <lineage>
        <taxon>Eukaryota</taxon>
        <taxon>Fungi</taxon>
        <taxon>Dikarya</taxon>
        <taxon>Basidiomycota</taxon>
        <taxon>Agaricomycotina</taxon>
        <taxon>Agaricomycetes</taxon>
        <taxon>Agaricomycetidae</taxon>
        <taxon>Agaricales</taxon>
        <taxon>Marasmiineae</taxon>
        <taxon>Mycenaceae</taxon>
        <taxon>Mycena</taxon>
    </lineage>
</organism>
<evidence type="ECO:0000313" key="3">
    <source>
        <dbReference type="Proteomes" id="UP001218188"/>
    </source>
</evidence>
<feature type="compositionally biased region" description="Basic and acidic residues" evidence="1">
    <location>
        <begin position="938"/>
        <end position="1012"/>
    </location>
</feature>
<gene>
    <name evidence="2" type="ORF">C8F04DRAFT_1281433</name>
</gene>
<proteinExistence type="predicted"/>
<feature type="region of interest" description="Disordered" evidence="1">
    <location>
        <begin position="1"/>
        <end position="133"/>
    </location>
</feature>
<feature type="compositionally biased region" description="Low complexity" evidence="1">
    <location>
        <begin position="404"/>
        <end position="422"/>
    </location>
</feature>
<keyword evidence="3" id="KW-1185">Reference proteome</keyword>
<feature type="compositionally biased region" description="Basic and acidic residues" evidence="1">
    <location>
        <begin position="1027"/>
        <end position="1041"/>
    </location>
</feature>
<feature type="compositionally biased region" description="Basic residues" evidence="1">
    <location>
        <begin position="385"/>
        <end position="398"/>
    </location>
</feature>
<sequence length="1199" mass="131637">MPATRRTRADTKADAAPSNDRQPVRRSARRNANATVEEDSVVADATKPKPRRRAKKEPKTEDPKPSNRASRSVPVNDEVDAAEAPAPRRGRSRQDATAVATEGAARPVPRPRKQAAATDTTDTDMDGTLLDSASTDLFSLYRRIRGRSPTRRALVVPKAELVPDDVVGTTIDLTRQDAPSPRPRSAAPRSRTASVDQTNRSSRARSLAAPRHFPASPAPASSPDSPASPAPASSPASPACPAPASSPATPASPAPASSPASPAPASSPASPAPASSPVSAAPASSPASAASPAPAPSPADPPRRERFDKGPLNPNNPHDQFLIKQLAVKAMAAPRHEPSPPASPCHSDSDSRSRRGSNSDDREDFEMDLDAVQSEEEEKEEVPKKPKGQGKAASKKPKPPAPAAKPRAPAATAKSKASAVAGNSKASHSRSGRGSNSDDGEDFEADLDTVQSEEDAAPKQPKAAAAKPKKAVAAAAKPKATAKSKGKQKAVDEPDDDDEPDDENDDDDDDSGHTKRGAIPHAIKQRVVDAYDEFLDKITSLADETGYSGPTLHQTLGTAIKKPRAPTSWNVYEQFYAQEHTQSGSTEAFNVAACRQDYLALCAKLEIEPSDSKAVFAAEPWLLEWREKLTQNTVVQLRNKNQLKAKVQAEVKPIIAIAKLIYNSLGVHIHGRVIDTNGDASFMFGVGPIYKEMRRLNESSINQTIKDEEHIPWSSEIERRRRGLPAAHVPAPAKSDERLRDTYRRQFGQVLAPQLHSFLHPEWTQQPLSKYKMPWAENFLDAVWKAGCRLVNYPTALADKNLIVGKSSFTLKKIPLLVFKEFMPDVLDVLKAESQDSSHPLQESIMRIVDWDEDEGEMELEDQAELSLVSDAEGQVLLRVQDSPLYQRTLAEHGTAQEKESKPKRATKKKTSVRSHSPSRSEHPPSPLQYSRSRSPSPRRDPSRSRSPSRRRDPSRSRSPSRRRDRDYDYSRYRRRDDSRSRSPRRRRDDSRARSPRRRADPKDQQEKEKVKVKVKPSRAAATGSRTTHERALEERKEKPSRAAATATATTTTTHERALEERIAPSLPRQAKRARSVVGEQDDRDGSKRQRQEASPETAPPETAPPETAPQENNRVLMKLRFAIRKPGDEKATTSMTFFATHLIATDQRTRADFYTVEYNPDDGRWHQIRPGMTPVLATDGDKDRYERAKDLLALHGAK</sequence>
<feature type="region of interest" description="Disordered" evidence="1">
    <location>
        <begin position="146"/>
        <end position="520"/>
    </location>
</feature>